<dbReference type="RefSeq" id="WP_038190444.1">
    <property type="nucleotide sequence ID" value="NZ_ASQA01000042.1"/>
</dbReference>
<protein>
    <recommendedName>
        <fullName evidence="2">DUF4097 domain-containing protein</fullName>
    </recommendedName>
</protein>
<evidence type="ECO:0000313" key="4">
    <source>
        <dbReference type="Proteomes" id="UP000019062"/>
    </source>
</evidence>
<evidence type="ECO:0000259" key="2">
    <source>
        <dbReference type="Pfam" id="PF13349"/>
    </source>
</evidence>
<accession>W4EKH9</accession>
<dbReference type="EMBL" id="ASQA01000042">
    <property type="protein sequence ID" value="ETT81065.1"/>
    <property type="molecule type" value="Genomic_DNA"/>
</dbReference>
<name>W4EKH9_9BACL</name>
<proteinExistence type="predicted"/>
<reference evidence="3 4" key="1">
    <citation type="journal article" date="2014" name="BMC Genomics">
        <title>Genomic comparison of sporeforming bacilli isolated from milk.</title>
        <authorList>
            <person name="Moreno Switt A.I."/>
            <person name="Andrus A.D."/>
            <person name="Ranieri M.L."/>
            <person name="Orsi R.H."/>
            <person name="Ivy R."/>
            <person name="den Bakker H.C."/>
            <person name="Martin N.H."/>
            <person name="Wiedmann M."/>
            <person name="Boor K.J."/>
        </authorList>
    </citation>
    <scope>NUCLEOTIDE SEQUENCE [LARGE SCALE GENOMIC DNA]</scope>
    <source>
        <strain evidence="3 4">FSL R5-213</strain>
    </source>
</reference>
<comment type="caution">
    <text evidence="3">The sequence shown here is derived from an EMBL/GenBank/DDBJ whole genome shotgun (WGS) entry which is preliminary data.</text>
</comment>
<feature type="signal peptide" evidence="1">
    <location>
        <begin position="1"/>
        <end position="21"/>
    </location>
</feature>
<dbReference type="PROSITE" id="PS51257">
    <property type="entry name" value="PROKAR_LIPOPROTEIN"/>
    <property type="match status" value="1"/>
</dbReference>
<dbReference type="Proteomes" id="UP000019062">
    <property type="component" value="Unassembled WGS sequence"/>
</dbReference>
<feature type="chain" id="PRO_5039470158" description="DUF4097 domain-containing protein" evidence="1">
    <location>
        <begin position="22"/>
        <end position="222"/>
    </location>
</feature>
<keyword evidence="1" id="KW-0732">Signal</keyword>
<evidence type="ECO:0000313" key="3">
    <source>
        <dbReference type="EMBL" id="ETT81065.1"/>
    </source>
</evidence>
<gene>
    <name evidence="3" type="ORF">C176_20204</name>
</gene>
<dbReference type="InterPro" id="IPR025164">
    <property type="entry name" value="Toastrack_DUF4097"/>
</dbReference>
<organism evidence="3 4">
    <name type="scientific">Viridibacillus arenosi FSL R5-213</name>
    <dbReference type="NCBI Taxonomy" id="1227360"/>
    <lineage>
        <taxon>Bacteria</taxon>
        <taxon>Bacillati</taxon>
        <taxon>Bacillota</taxon>
        <taxon>Bacilli</taxon>
        <taxon>Bacillales</taxon>
        <taxon>Caryophanaceae</taxon>
        <taxon>Viridibacillus</taxon>
    </lineage>
</organism>
<sequence>MINAIKKLAMSVLITFSVILAGCSSEPITYEEKSYVTSAAEVDTITIDVKDRKIEIFQSEDEKIHISYNESEKEFYKIDLSDGKELSMVYASHKDWDDYIGGKSAQENRTIQVWIPDASIENLILKTSNEEIELPPLSFAGDVNIKINNGNIQLDKLNAGTTVTLETKNGDISGSIVGSYEDFAILSEAKKGESNLPANKSRGDKTLNVSTNNGNINLEFVD</sequence>
<feature type="domain" description="DUF4097" evidence="2">
    <location>
        <begin position="43"/>
        <end position="173"/>
    </location>
</feature>
<keyword evidence="4" id="KW-1185">Reference proteome</keyword>
<dbReference type="AlphaFoldDB" id="W4EKH9"/>
<dbReference type="Pfam" id="PF13349">
    <property type="entry name" value="DUF4097"/>
    <property type="match status" value="1"/>
</dbReference>
<dbReference type="eggNOG" id="ENOG5030HQB">
    <property type="taxonomic scope" value="Bacteria"/>
</dbReference>
<evidence type="ECO:0000256" key="1">
    <source>
        <dbReference type="SAM" id="SignalP"/>
    </source>
</evidence>